<comment type="caution">
    <text evidence="2">The sequence shown here is derived from an EMBL/GenBank/DDBJ whole genome shotgun (WGS) entry which is preliminary data.</text>
</comment>
<feature type="coiled-coil region" evidence="1">
    <location>
        <begin position="25"/>
        <end position="132"/>
    </location>
</feature>
<dbReference type="AlphaFoldDB" id="A0A8S1MNT5"/>
<organism evidence="2 3">
    <name type="scientific">Paramecium sonneborni</name>
    <dbReference type="NCBI Taxonomy" id="65129"/>
    <lineage>
        <taxon>Eukaryota</taxon>
        <taxon>Sar</taxon>
        <taxon>Alveolata</taxon>
        <taxon>Ciliophora</taxon>
        <taxon>Intramacronucleata</taxon>
        <taxon>Oligohymenophorea</taxon>
        <taxon>Peniculida</taxon>
        <taxon>Parameciidae</taxon>
        <taxon>Paramecium</taxon>
    </lineage>
</organism>
<dbReference type="EMBL" id="CAJJDN010000037">
    <property type="protein sequence ID" value="CAD8078405.1"/>
    <property type="molecule type" value="Genomic_DNA"/>
</dbReference>
<keyword evidence="3" id="KW-1185">Reference proteome</keyword>
<reference evidence="2" key="1">
    <citation type="submission" date="2021-01" db="EMBL/GenBank/DDBJ databases">
        <authorList>
            <consortium name="Genoscope - CEA"/>
            <person name="William W."/>
        </authorList>
    </citation>
    <scope>NUCLEOTIDE SEQUENCE</scope>
</reference>
<dbReference type="OrthoDB" id="317925at2759"/>
<evidence type="ECO:0000313" key="2">
    <source>
        <dbReference type="EMBL" id="CAD8078405.1"/>
    </source>
</evidence>
<keyword evidence="1" id="KW-0175">Coiled coil</keyword>
<dbReference type="Proteomes" id="UP000692954">
    <property type="component" value="Unassembled WGS sequence"/>
</dbReference>
<evidence type="ECO:0000256" key="1">
    <source>
        <dbReference type="SAM" id="Coils"/>
    </source>
</evidence>
<protein>
    <submittedName>
        <fullName evidence="2">Uncharacterized protein</fullName>
    </submittedName>
</protein>
<name>A0A8S1MNT5_9CILI</name>
<evidence type="ECO:0000313" key="3">
    <source>
        <dbReference type="Proteomes" id="UP000692954"/>
    </source>
</evidence>
<accession>A0A8S1MNT5</accession>
<proteinExistence type="predicted"/>
<gene>
    <name evidence="2" type="ORF">PSON_ATCC_30995.1.T0370292</name>
</gene>
<sequence>MNVSNSQFNQLKPNTLSGIINPNLLQHLQQENNKLKNEVEILKNELSLNNQIIQRIQDEKKKQEEKILELQQQVHQKNQEIEGLGKTIIDQKNLIDTQSDFQEKCIKVQQMNKQLTKLLDELRQNKQIVSIECKPKYQQKNFEETVHLSFTQSITHYQIEYKRMDRKIDFQGNGEILGQGFIFRCSCELSKVPKKGQNPQIIQNDREIYIKFQFDV</sequence>